<dbReference type="GO" id="GO:0016757">
    <property type="term" value="F:glycosyltransferase activity"/>
    <property type="evidence" value="ECO:0007669"/>
    <property type="project" value="InterPro"/>
</dbReference>
<reference evidence="3 4" key="1">
    <citation type="submission" date="2017-12" db="EMBL/GenBank/DDBJ databases">
        <title>Phylogenetic diversity of female urinary microbiome.</title>
        <authorList>
            <person name="Thomas-White K."/>
            <person name="Wolfe A.J."/>
        </authorList>
    </citation>
    <scope>NUCLEOTIDE SEQUENCE [LARGE SCALE GENOMIC DNA]</scope>
    <source>
        <strain evidence="3 4">UMB0426</strain>
    </source>
</reference>
<evidence type="ECO:0000256" key="1">
    <source>
        <dbReference type="ARBA" id="ARBA00022679"/>
    </source>
</evidence>
<gene>
    <name evidence="3" type="ORF">CYJ40_10140</name>
</gene>
<dbReference type="PANTHER" id="PTHR12526:SF630">
    <property type="entry name" value="GLYCOSYLTRANSFERASE"/>
    <property type="match status" value="1"/>
</dbReference>
<protein>
    <recommendedName>
        <fullName evidence="2">Glycosyl transferase family 1 domain-containing protein</fullName>
    </recommendedName>
</protein>
<dbReference type="InterPro" id="IPR001296">
    <property type="entry name" value="Glyco_trans_1"/>
</dbReference>
<dbReference type="AlphaFoldDB" id="A0A2I1IED6"/>
<dbReference type="Pfam" id="PF00534">
    <property type="entry name" value="Glycos_transf_1"/>
    <property type="match status" value="1"/>
</dbReference>
<accession>A0A2I1IED6</accession>
<sequence>MNTSLAGPLRRVASLFKPQSPRGVLPSGDYYNILWGIPETFGGLTSASLERASAFARQDNRPVTILTFSPHNSGKEREQALKDEGRLDKRVSILNIWEDLSTWSDTERKRMKGTARRAPEAVEDVLPHAARNTREQRTDDAGAVLQTDHYDAQGRLLVIDRQDTTTRGTKGGRLLTLLNPQGDIIGQWRTATAFYKAWLDVVFGEDPSYVIVDSAFAGRLFHGYRRDNVIFCQVIHNAHAVDTSLRPVELYEGKLPLIQHLDEFDRGIALTDGQKNDLVSEHYTSGNVRVISNLIPDLHGSARSRRDRTDGQIIARLTEQKRLDHAVRAFARAKTQLPELSIDVYGEGDKQQLLSQVIEEEGVRDSFHLRGHDTQAKSYLRSASFLVLSSCFEGQGLALLESMSAGCIPIAYDIKYGPSDIITDGVDGFLVPAGDIDALANAMVTVATMDKAALRTMRRNAIKRAKDFYEESIVRDWAQMFAECSFDPIQKSAATAKLTSLTVTDTALEIEAAVENHPWKRTSHTYVSWRLAGKTYYGRTPAEFDGTTLRAEIPLSELELLPAGTLELSADFVEGRSFHRTRILADETPAAAGSFFTPVLTNKDQLNLQIEAD</sequence>
<dbReference type="SUPFAM" id="SSF53756">
    <property type="entry name" value="UDP-Glycosyltransferase/glycogen phosphorylase"/>
    <property type="match status" value="1"/>
</dbReference>
<keyword evidence="1" id="KW-0808">Transferase</keyword>
<feature type="domain" description="Glycosyl transferase family 1" evidence="2">
    <location>
        <begin position="314"/>
        <end position="463"/>
    </location>
</feature>
<evidence type="ECO:0000313" key="3">
    <source>
        <dbReference type="EMBL" id="PKY69479.1"/>
    </source>
</evidence>
<dbReference type="Gene3D" id="3.40.50.2000">
    <property type="entry name" value="Glycogen Phosphorylase B"/>
    <property type="match status" value="3"/>
</dbReference>
<dbReference type="PANTHER" id="PTHR12526">
    <property type="entry name" value="GLYCOSYLTRANSFERASE"/>
    <property type="match status" value="1"/>
</dbReference>
<dbReference type="EMBL" id="PKGO01000011">
    <property type="protein sequence ID" value="PKY69479.1"/>
    <property type="molecule type" value="Genomic_DNA"/>
</dbReference>
<dbReference type="RefSeq" id="WP_101672978.1">
    <property type="nucleotide sequence ID" value="NZ_PKGO01000011.1"/>
</dbReference>
<comment type="caution">
    <text evidence="3">The sequence shown here is derived from an EMBL/GenBank/DDBJ whole genome shotgun (WGS) entry which is preliminary data.</text>
</comment>
<proteinExistence type="predicted"/>
<evidence type="ECO:0000259" key="2">
    <source>
        <dbReference type="Pfam" id="PF00534"/>
    </source>
</evidence>
<organism evidence="3 4">
    <name type="scientific">Brevibacterium ravenspurgense</name>
    <dbReference type="NCBI Taxonomy" id="479117"/>
    <lineage>
        <taxon>Bacteria</taxon>
        <taxon>Bacillati</taxon>
        <taxon>Actinomycetota</taxon>
        <taxon>Actinomycetes</taxon>
        <taxon>Micrococcales</taxon>
        <taxon>Brevibacteriaceae</taxon>
        <taxon>Brevibacterium</taxon>
    </lineage>
</organism>
<evidence type="ECO:0000313" key="4">
    <source>
        <dbReference type="Proteomes" id="UP000242755"/>
    </source>
</evidence>
<name>A0A2I1IED6_9MICO</name>
<dbReference type="Proteomes" id="UP000242755">
    <property type="component" value="Unassembled WGS sequence"/>
</dbReference>